<feature type="region of interest" description="Disordered" evidence="1">
    <location>
        <begin position="42"/>
        <end position="75"/>
    </location>
</feature>
<evidence type="ECO:0000313" key="2">
    <source>
        <dbReference type="EMBL" id="GBP75659.1"/>
    </source>
</evidence>
<organism evidence="2 3">
    <name type="scientific">Eumeta variegata</name>
    <name type="common">Bagworm moth</name>
    <name type="synonym">Eumeta japonica</name>
    <dbReference type="NCBI Taxonomy" id="151549"/>
    <lineage>
        <taxon>Eukaryota</taxon>
        <taxon>Metazoa</taxon>
        <taxon>Ecdysozoa</taxon>
        <taxon>Arthropoda</taxon>
        <taxon>Hexapoda</taxon>
        <taxon>Insecta</taxon>
        <taxon>Pterygota</taxon>
        <taxon>Neoptera</taxon>
        <taxon>Endopterygota</taxon>
        <taxon>Lepidoptera</taxon>
        <taxon>Glossata</taxon>
        <taxon>Ditrysia</taxon>
        <taxon>Tineoidea</taxon>
        <taxon>Psychidae</taxon>
        <taxon>Oiketicinae</taxon>
        <taxon>Eumeta</taxon>
    </lineage>
</organism>
<sequence length="125" mass="13512">MAVTSKPKDNSGITKDGQRLFDLINDIDCLLQQAQKTYHDKAELDRAFEANESPPHGAPPRAAHAPVTQQQKALQGAATQSYRIGALVEAAERTARHAGLGTVPHNPSAYRTEVAIITPSIYLLV</sequence>
<name>A0A4C1YM27_EUMVA</name>
<keyword evidence="3" id="KW-1185">Reference proteome</keyword>
<gene>
    <name evidence="2" type="ORF">EVAR_55873_1</name>
</gene>
<protein>
    <submittedName>
        <fullName evidence="2">Uncharacterized protein</fullName>
    </submittedName>
</protein>
<dbReference type="EMBL" id="BGZK01001257">
    <property type="protein sequence ID" value="GBP75659.1"/>
    <property type="molecule type" value="Genomic_DNA"/>
</dbReference>
<dbReference type="Proteomes" id="UP000299102">
    <property type="component" value="Unassembled WGS sequence"/>
</dbReference>
<evidence type="ECO:0000313" key="3">
    <source>
        <dbReference type="Proteomes" id="UP000299102"/>
    </source>
</evidence>
<reference evidence="2 3" key="1">
    <citation type="journal article" date="2019" name="Commun. Biol.">
        <title>The bagworm genome reveals a unique fibroin gene that provides high tensile strength.</title>
        <authorList>
            <person name="Kono N."/>
            <person name="Nakamura H."/>
            <person name="Ohtoshi R."/>
            <person name="Tomita M."/>
            <person name="Numata K."/>
            <person name="Arakawa K."/>
        </authorList>
    </citation>
    <scope>NUCLEOTIDE SEQUENCE [LARGE SCALE GENOMIC DNA]</scope>
</reference>
<accession>A0A4C1YM27</accession>
<evidence type="ECO:0000256" key="1">
    <source>
        <dbReference type="SAM" id="MobiDB-lite"/>
    </source>
</evidence>
<comment type="caution">
    <text evidence="2">The sequence shown here is derived from an EMBL/GenBank/DDBJ whole genome shotgun (WGS) entry which is preliminary data.</text>
</comment>
<dbReference type="AlphaFoldDB" id="A0A4C1YM27"/>
<proteinExistence type="predicted"/>